<evidence type="ECO:0000259" key="3">
    <source>
        <dbReference type="Pfam" id="PF07969"/>
    </source>
</evidence>
<dbReference type="AlphaFoldDB" id="A0A1H3FGC3"/>
<dbReference type="CDD" id="cd01293">
    <property type="entry name" value="Bact_CD"/>
    <property type="match status" value="1"/>
</dbReference>
<dbReference type="OrthoDB" id="9815027at2"/>
<evidence type="ECO:0000313" key="5">
    <source>
        <dbReference type="Proteomes" id="UP000199118"/>
    </source>
</evidence>
<proteinExistence type="predicted"/>
<feature type="domain" description="Amidohydrolase 3" evidence="3">
    <location>
        <begin position="103"/>
        <end position="392"/>
    </location>
</feature>
<dbReference type="NCBIfam" id="NF004636">
    <property type="entry name" value="PRK05985.1"/>
    <property type="match status" value="1"/>
</dbReference>
<sequence length="400" mass="42466">MTACDTLFENALLPDGRRAGFAVTGGRIETVLEDGAPRPETAATVDFGGRLAAPGFVEGHVHLDTSFIGDAWVPHKPNTAGFDVRERVRFQNENLAEAAPLAERARAQMELCLAQGSTRMRSHLIIDLARGLSHAEALLEMRAAWADRIDLQLCAFPQSGILAEPGVADLMDEAMALGCDVVGGLDPAGFDGDLEGHLDVVFGLAERHGAPVDIHLHDAGHLGVFEIERIAQRTRALGMQGLVAISHAYGLGDVPEPLQRRAAEALAKAGVAIMTNAPGARPLPPVALLREAGVTVFGGCDNIRDSWWPWGDGDMLGRANMIGYRSGFAVDAQLAACFDMVTEGGAAALGLSDYGFRPGAPADFVTLDARHTAEAVAARPRDRQVWKHGRKVAENGAVIV</sequence>
<dbReference type="Proteomes" id="UP000199118">
    <property type="component" value="Unassembled WGS sequence"/>
</dbReference>
<organism evidence="4 5">
    <name type="scientific">Albimonas donghaensis</name>
    <dbReference type="NCBI Taxonomy" id="356660"/>
    <lineage>
        <taxon>Bacteria</taxon>
        <taxon>Pseudomonadati</taxon>
        <taxon>Pseudomonadota</taxon>
        <taxon>Alphaproteobacteria</taxon>
        <taxon>Rhodobacterales</taxon>
        <taxon>Paracoccaceae</taxon>
        <taxon>Albimonas</taxon>
    </lineage>
</organism>
<dbReference type="Gene3D" id="3.20.20.140">
    <property type="entry name" value="Metal-dependent hydrolases"/>
    <property type="match status" value="1"/>
</dbReference>
<dbReference type="SUPFAM" id="SSF51556">
    <property type="entry name" value="Metallo-dependent hydrolases"/>
    <property type="match status" value="1"/>
</dbReference>
<dbReference type="InterPro" id="IPR032466">
    <property type="entry name" value="Metal_Hydrolase"/>
</dbReference>
<name>A0A1H3FGC3_9RHOB</name>
<dbReference type="InterPro" id="IPR011059">
    <property type="entry name" value="Metal-dep_hydrolase_composite"/>
</dbReference>
<keyword evidence="2" id="KW-0378">Hydrolase</keyword>
<dbReference type="SUPFAM" id="SSF51338">
    <property type="entry name" value="Composite domain of metallo-dependent hydrolases"/>
    <property type="match status" value="1"/>
</dbReference>
<keyword evidence="5" id="KW-1185">Reference proteome</keyword>
<dbReference type="GO" id="GO:0019239">
    <property type="term" value="F:deaminase activity"/>
    <property type="evidence" value="ECO:0007669"/>
    <property type="project" value="UniProtKB-ARBA"/>
</dbReference>
<dbReference type="RefSeq" id="WP_092685218.1">
    <property type="nucleotide sequence ID" value="NZ_FNMZ01000012.1"/>
</dbReference>
<evidence type="ECO:0000256" key="1">
    <source>
        <dbReference type="ARBA" id="ARBA00022723"/>
    </source>
</evidence>
<dbReference type="Pfam" id="PF07969">
    <property type="entry name" value="Amidohydro_3"/>
    <property type="match status" value="1"/>
</dbReference>
<keyword evidence="1" id="KW-0479">Metal-binding</keyword>
<accession>A0A1H3FGC3</accession>
<dbReference type="InterPro" id="IPR013108">
    <property type="entry name" value="Amidohydro_3"/>
</dbReference>
<dbReference type="PANTHER" id="PTHR32027">
    <property type="entry name" value="CYTOSINE DEAMINASE"/>
    <property type="match status" value="1"/>
</dbReference>
<gene>
    <name evidence="4" type="ORF">SAMN05444336_11272</name>
</gene>
<dbReference type="InterPro" id="IPR052349">
    <property type="entry name" value="Metallo-hydrolase_Enzymes"/>
</dbReference>
<evidence type="ECO:0000256" key="2">
    <source>
        <dbReference type="ARBA" id="ARBA00022801"/>
    </source>
</evidence>
<dbReference type="PANTHER" id="PTHR32027:SF9">
    <property type="entry name" value="BLL3847 PROTEIN"/>
    <property type="match status" value="1"/>
</dbReference>
<evidence type="ECO:0000313" key="4">
    <source>
        <dbReference type="EMBL" id="SDX89184.1"/>
    </source>
</evidence>
<dbReference type="Gene3D" id="2.30.40.10">
    <property type="entry name" value="Urease, subunit C, domain 1"/>
    <property type="match status" value="1"/>
</dbReference>
<dbReference type="GO" id="GO:0016814">
    <property type="term" value="F:hydrolase activity, acting on carbon-nitrogen (but not peptide) bonds, in cyclic amidines"/>
    <property type="evidence" value="ECO:0007669"/>
    <property type="project" value="TreeGrafter"/>
</dbReference>
<dbReference type="EMBL" id="FNMZ01000012">
    <property type="protein sequence ID" value="SDX89184.1"/>
    <property type="molecule type" value="Genomic_DNA"/>
</dbReference>
<reference evidence="4 5" key="1">
    <citation type="submission" date="2016-10" db="EMBL/GenBank/DDBJ databases">
        <authorList>
            <person name="de Groot N.N."/>
        </authorList>
    </citation>
    <scope>NUCLEOTIDE SEQUENCE [LARGE SCALE GENOMIC DNA]</scope>
    <source>
        <strain evidence="4 5">DSM 17890</strain>
    </source>
</reference>
<dbReference type="GO" id="GO:0046872">
    <property type="term" value="F:metal ion binding"/>
    <property type="evidence" value="ECO:0007669"/>
    <property type="project" value="UniProtKB-KW"/>
</dbReference>
<dbReference type="STRING" id="356660.SAMN05444336_11272"/>
<protein>
    <submittedName>
        <fullName evidence="4">Cytosine deaminase</fullName>
    </submittedName>
</protein>
<dbReference type="FunFam" id="3.20.20.140:FF:000019">
    <property type="entry name" value="Cytosine deaminase"/>
    <property type="match status" value="1"/>
</dbReference>